<accession>A0AB73BF66</accession>
<dbReference type="RefSeq" id="WP_149614529.1">
    <property type="nucleotide sequence ID" value="NZ_SEUK01000051.1"/>
</dbReference>
<dbReference type="NCBIfam" id="TIGR02563">
    <property type="entry name" value="cas_Csy4"/>
    <property type="match status" value="1"/>
</dbReference>
<gene>
    <name evidence="1" type="primary">cas6f</name>
    <name evidence="1" type="ORF">EU508_12635</name>
</gene>
<dbReference type="Proteomes" id="UP000324162">
    <property type="component" value="Unassembled WGS sequence"/>
</dbReference>
<dbReference type="Gene3D" id="3.30.70.2540">
    <property type="entry name" value="CRISPR-associated endoribonuclease Cas6/Csy4"/>
    <property type="match status" value="1"/>
</dbReference>
<protein>
    <submittedName>
        <fullName evidence="1">Type I-F CRISPR-associated endoribonuclease Cas6/Csy4</fullName>
    </submittedName>
</protein>
<evidence type="ECO:0000313" key="1">
    <source>
        <dbReference type="EMBL" id="KAA1159406.1"/>
    </source>
</evidence>
<dbReference type="GO" id="GO:0043571">
    <property type="term" value="P:maintenance of CRISPR repeat elements"/>
    <property type="evidence" value="ECO:0007669"/>
    <property type="project" value="InterPro"/>
</dbReference>
<dbReference type="InterPro" id="IPR042564">
    <property type="entry name" value="CRISPR-Cas6/Csy4_sf"/>
</dbReference>
<comment type="caution">
    <text evidence="1">The sequence shown here is derived from an EMBL/GenBank/DDBJ whole genome shotgun (WGS) entry which is preliminary data.</text>
</comment>
<name>A0AB73BF66_9GAMM</name>
<dbReference type="AlphaFoldDB" id="A0AB73BF66"/>
<proteinExistence type="predicted"/>
<dbReference type="InterPro" id="IPR013396">
    <property type="entry name" value="CRISPR-assoc_prot_Csy4"/>
</dbReference>
<sequence>MKYYLEITLLPDAEANLGFLWQKIYQQIHIALVDNKIGENESAVAVAFSRYGEKLFPLGDQLRLFAKTEIQLNELNIPTWLSRFKDYVHIKSIKPVPEKITHVCFIREHIKGEAGIEKKMQAKAKYWSEKSGQPLEECLLSLEKSKPKARSTRPFIWLESQKTKQRDPAQNIKFPLFIKRIELENPQKGHVNCYGLNANHKDISKWVSVPHF</sequence>
<evidence type="ECO:0000313" key="2">
    <source>
        <dbReference type="Proteomes" id="UP000324162"/>
    </source>
</evidence>
<dbReference type="EMBL" id="SEUK01000051">
    <property type="protein sequence ID" value="KAA1159406.1"/>
    <property type="molecule type" value="Genomic_DNA"/>
</dbReference>
<dbReference type="GO" id="GO:0004519">
    <property type="term" value="F:endonuclease activity"/>
    <property type="evidence" value="ECO:0007669"/>
    <property type="project" value="InterPro"/>
</dbReference>
<organism evidence="1 2">
    <name type="scientific">Pseudoalteromonas fuliginea</name>
    <dbReference type="NCBI Taxonomy" id="1872678"/>
    <lineage>
        <taxon>Bacteria</taxon>
        <taxon>Pseudomonadati</taxon>
        <taxon>Pseudomonadota</taxon>
        <taxon>Gammaproteobacteria</taxon>
        <taxon>Alteromonadales</taxon>
        <taxon>Pseudoalteromonadaceae</taxon>
        <taxon>Pseudoalteromonas</taxon>
    </lineage>
</organism>
<dbReference type="Pfam" id="PF09618">
    <property type="entry name" value="Cas_Csy4"/>
    <property type="match status" value="1"/>
</dbReference>
<reference evidence="1 2" key="1">
    <citation type="submission" date="2019-01" db="EMBL/GenBank/DDBJ databases">
        <title>Genome sequences of marine Pseudoalteromonas species.</title>
        <authorList>
            <person name="Boraston A.B."/>
            <person name="Hehemann J.-H."/>
            <person name="Vickers C.J."/>
            <person name="Salama-Alber O."/>
            <person name="Abe K."/>
            <person name="Hettle A.J."/>
        </authorList>
    </citation>
    <scope>NUCLEOTIDE SEQUENCE [LARGE SCALE GENOMIC DNA]</scope>
    <source>
        <strain evidence="1 2">PS42</strain>
    </source>
</reference>
<dbReference type="CDD" id="cd09739">
    <property type="entry name" value="Cas6_I-F"/>
    <property type="match status" value="1"/>
</dbReference>